<protein>
    <submittedName>
        <fullName evidence="1">Uncharacterized protein</fullName>
    </submittedName>
</protein>
<evidence type="ECO:0000313" key="1">
    <source>
        <dbReference type="EMBL" id="TWJ10468.1"/>
    </source>
</evidence>
<proteinExistence type="predicted"/>
<comment type="caution">
    <text evidence="1">The sequence shown here is derived from an EMBL/GenBank/DDBJ whole genome shotgun (WGS) entry which is preliminary data.</text>
</comment>
<reference evidence="1 2" key="1">
    <citation type="journal article" date="2013" name="Stand. Genomic Sci.">
        <title>Genomic Encyclopedia of Type Strains, Phase I: The one thousand microbial genomes (KMG-I) project.</title>
        <authorList>
            <person name="Kyrpides N.C."/>
            <person name="Woyke T."/>
            <person name="Eisen J.A."/>
            <person name="Garrity G."/>
            <person name="Lilburn T.G."/>
            <person name="Beck B.J."/>
            <person name="Whitman W.B."/>
            <person name="Hugenholtz P."/>
            <person name="Klenk H.P."/>
        </authorList>
    </citation>
    <scope>NUCLEOTIDE SEQUENCE [LARGE SCALE GENOMIC DNA]</scope>
    <source>
        <strain evidence="1 2">DSM 45044</strain>
    </source>
</reference>
<sequence>MTETSRPAADRFTPGETLYRSDLRFRMWEYTVSHSTVLFRGDSAPDGTFTDLIFKPVDHLDVPTELDGVTVRYPTEAELDSPDRCFMVESGGATHRVTAAAFWWDTVHGDQRDFSRFADPDEHPVPWRHHVLPGTTAGLRSPMAPAAELRDALDGRHRQVYAVIDPRGGIASVRLTRADAEAEARRIAERLGDDAYRVEATPVVF</sequence>
<dbReference type="EMBL" id="VLLL01000007">
    <property type="protein sequence ID" value="TWJ10468.1"/>
    <property type="molecule type" value="Genomic_DNA"/>
</dbReference>
<dbReference type="RefSeq" id="WP_147141026.1">
    <property type="nucleotide sequence ID" value="NZ_BAABIJ010000003.1"/>
</dbReference>
<organism evidence="1 2">
    <name type="scientific">Stackebrandtia albiflava</name>
    <dbReference type="NCBI Taxonomy" id="406432"/>
    <lineage>
        <taxon>Bacteria</taxon>
        <taxon>Bacillati</taxon>
        <taxon>Actinomycetota</taxon>
        <taxon>Actinomycetes</taxon>
        <taxon>Glycomycetales</taxon>
        <taxon>Glycomycetaceae</taxon>
        <taxon>Stackebrandtia</taxon>
    </lineage>
</organism>
<accession>A0A562UY29</accession>
<keyword evidence="2" id="KW-1185">Reference proteome</keyword>
<dbReference type="Proteomes" id="UP000321617">
    <property type="component" value="Unassembled WGS sequence"/>
</dbReference>
<evidence type="ECO:0000313" key="2">
    <source>
        <dbReference type="Proteomes" id="UP000321617"/>
    </source>
</evidence>
<name>A0A562UY29_9ACTN</name>
<dbReference type="AlphaFoldDB" id="A0A562UY29"/>
<gene>
    <name evidence="1" type="ORF">LX16_3885</name>
</gene>
<dbReference type="OrthoDB" id="5148951at2"/>